<dbReference type="PANTHER" id="PTHR43744">
    <property type="entry name" value="ABC TRANSPORTER PERMEASE PROTEIN MG189-RELATED-RELATED"/>
    <property type="match status" value="1"/>
</dbReference>
<name>A0A172TH99_9BACL</name>
<sequence length="295" mass="33610">MKIGRSPGDRVFHSFNVVFLTFFFLIILYPLVYIVSASFSAPSAIIAGKVWFWPVQFTLDGYKAVFNNPQLTNGFRNSLFYMIAGTAVNLIFTVMAAYPLARKNLIGRNWFMGLFVFTMIFNGGLIPTFLVIKDLGLYDSRWALILPVALSVFNMIIMRTYLQNTLPAELYEAAEMDGCNDFQFLFKIVLPLSGPILAVVGLYYAVYHWNSYFNALIYLRDQHLFPLQIVLRNILITNTVDPMMLKDFDAVMRKQGLVEVLKYSTIVVASAPMFAIYPFVQRYFVKGMMIGSVKG</sequence>
<dbReference type="PATRIC" id="fig|1178515.4.peg.1842"/>
<dbReference type="RefSeq" id="WP_068605974.1">
    <property type="nucleotide sequence ID" value="NZ_CP011388.1"/>
</dbReference>
<evidence type="ECO:0000313" key="10">
    <source>
        <dbReference type="Proteomes" id="UP000076927"/>
    </source>
</evidence>
<feature type="transmembrane region" description="Helical" evidence="7">
    <location>
        <begin position="12"/>
        <end position="35"/>
    </location>
</feature>
<dbReference type="InterPro" id="IPR000515">
    <property type="entry name" value="MetI-like"/>
</dbReference>
<dbReference type="Proteomes" id="UP000076927">
    <property type="component" value="Chromosome"/>
</dbReference>
<evidence type="ECO:0000256" key="5">
    <source>
        <dbReference type="ARBA" id="ARBA00022989"/>
    </source>
</evidence>
<evidence type="ECO:0000256" key="6">
    <source>
        <dbReference type="ARBA" id="ARBA00023136"/>
    </source>
</evidence>
<dbReference type="SUPFAM" id="SSF161098">
    <property type="entry name" value="MetI-like"/>
    <property type="match status" value="1"/>
</dbReference>
<keyword evidence="5 7" id="KW-1133">Transmembrane helix</keyword>
<organism evidence="9 10">
    <name type="scientific">Paenibacillus swuensis</name>
    <dbReference type="NCBI Taxonomy" id="1178515"/>
    <lineage>
        <taxon>Bacteria</taxon>
        <taxon>Bacillati</taxon>
        <taxon>Bacillota</taxon>
        <taxon>Bacilli</taxon>
        <taxon>Bacillales</taxon>
        <taxon>Paenibacillaceae</taxon>
        <taxon>Paenibacillus</taxon>
    </lineage>
</organism>
<proteinExistence type="inferred from homology"/>
<keyword evidence="4 7" id="KW-0812">Transmembrane</keyword>
<dbReference type="PROSITE" id="PS50928">
    <property type="entry name" value="ABC_TM1"/>
    <property type="match status" value="1"/>
</dbReference>
<dbReference type="STRING" id="1178515.SY83_09230"/>
<feature type="transmembrane region" description="Helical" evidence="7">
    <location>
        <begin position="182"/>
        <end position="206"/>
    </location>
</feature>
<feature type="transmembrane region" description="Helical" evidence="7">
    <location>
        <begin position="110"/>
        <end position="130"/>
    </location>
</feature>
<evidence type="ECO:0000256" key="7">
    <source>
        <dbReference type="RuleBase" id="RU363032"/>
    </source>
</evidence>
<dbReference type="Pfam" id="PF00528">
    <property type="entry name" value="BPD_transp_1"/>
    <property type="match status" value="1"/>
</dbReference>
<evidence type="ECO:0000256" key="1">
    <source>
        <dbReference type="ARBA" id="ARBA00004651"/>
    </source>
</evidence>
<dbReference type="KEGG" id="pswu:SY83_09230"/>
<dbReference type="CDD" id="cd06261">
    <property type="entry name" value="TM_PBP2"/>
    <property type="match status" value="1"/>
</dbReference>
<feature type="domain" description="ABC transmembrane type-1" evidence="8">
    <location>
        <begin position="75"/>
        <end position="269"/>
    </location>
</feature>
<dbReference type="OrthoDB" id="9810086at2"/>
<evidence type="ECO:0000256" key="3">
    <source>
        <dbReference type="ARBA" id="ARBA00022475"/>
    </source>
</evidence>
<dbReference type="GO" id="GO:0055085">
    <property type="term" value="P:transmembrane transport"/>
    <property type="evidence" value="ECO:0007669"/>
    <property type="project" value="InterPro"/>
</dbReference>
<feature type="transmembrane region" description="Helical" evidence="7">
    <location>
        <begin position="79"/>
        <end position="98"/>
    </location>
</feature>
<dbReference type="EMBL" id="CP011388">
    <property type="protein sequence ID" value="ANE46425.1"/>
    <property type="molecule type" value="Genomic_DNA"/>
</dbReference>
<protein>
    <submittedName>
        <fullName evidence="9">Sugar ABC transporter permease</fullName>
    </submittedName>
</protein>
<keyword evidence="3" id="KW-1003">Cell membrane</keyword>
<dbReference type="Gene3D" id="1.10.3720.10">
    <property type="entry name" value="MetI-like"/>
    <property type="match status" value="1"/>
</dbReference>
<comment type="subcellular location">
    <subcellularLocation>
        <location evidence="1 7">Cell membrane</location>
        <topology evidence="1 7">Multi-pass membrane protein</topology>
    </subcellularLocation>
</comment>
<evidence type="ECO:0000256" key="4">
    <source>
        <dbReference type="ARBA" id="ARBA00022692"/>
    </source>
</evidence>
<dbReference type="InterPro" id="IPR035906">
    <property type="entry name" value="MetI-like_sf"/>
</dbReference>
<evidence type="ECO:0000259" key="8">
    <source>
        <dbReference type="PROSITE" id="PS50928"/>
    </source>
</evidence>
<comment type="similarity">
    <text evidence="7">Belongs to the binding-protein-dependent transport system permease family.</text>
</comment>
<keyword evidence="6 7" id="KW-0472">Membrane</keyword>
<accession>A0A172TH99</accession>
<dbReference type="PANTHER" id="PTHR43744:SF9">
    <property type="entry name" value="POLYGALACTURONAN_RHAMNOGALACTURONAN TRANSPORT SYSTEM PERMEASE PROTEIN YTCP"/>
    <property type="match status" value="1"/>
</dbReference>
<gene>
    <name evidence="9" type="ORF">SY83_09230</name>
</gene>
<dbReference type="GO" id="GO:0005886">
    <property type="term" value="C:plasma membrane"/>
    <property type="evidence" value="ECO:0007669"/>
    <property type="project" value="UniProtKB-SubCell"/>
</dbReference>
<evidence type="ECO:0000256" key="2">
    <source>
        <dbReference type="ARBA" id="ARBA00022448"/>
    </source>
</evidence>
<dbReference type="AlphaFoldDB" id="A0A172TH99"/>
<keyword evidence="10" id="KW-1185">Reference proteome</keyword>
<keyword evidence="2 7" id="KW-0813">Transport</keyword>
<evidence type="ECO:0000313" key="9">
    <source>
        <dbReference type="EMBL" id="ANE46425.1"/>
    </source>
</evidence>
<feature type="transmembrane region" description="Helical" evidence="7">
    <location>
        <begin position="260"/>
        <end position="280"/>
    </location>
</feature>
<reference evidence="9 10" key="1">
    <citation type="submission" date="2015-01" db="EMBL/GenBank/DDBJ databases">
        <title>Paenibacillus swuensis/DY6/whole genome sequencing.</title>
        <authorList>
            <person name="Kim M.K."/>
            <person name="Srinivasan S."/>
            <person name="Lee J.-J."/>
        </authorList>
    </citation>
    <scope>NUCLEOTIDE SEQUENCE [LARGE SCALE GENOMIC DNA]</scope>
    <source>
        <strain evidence="9 10">DY6</strain>
    </source>
</reference>
<feature type="transmembrane region" description="Helical" evidence="7">
    <location>
        <begin position="142"/>
        <end position="162"/>
    </location>
</feature>